<dbReference type="Proteomes" id="UP001583186">
    <property type="component" value="Unassembled WGS sequence"/>
</dbReference>
<feature type="compositionally biased region" description="Low complexity" evidence="5">
    <location>
        <begin position="112"/>
        <end position="137"/>
    </location>
</feature>
<evidence type="ECO:0000313" key="10">
    <source>
        <dbReference type="Proteomes" id="UP001583186"/>
    </source>
</evidence>
<feature type="domain" description="Chitin-binding type-1" evidence="7">
    <location>
        <begin position="147"/>
        <end position="191"/>
    </location>
</feature>
<dbReference type="Gene3D" id="3.30.60.10">
    <property type="entry name" value="Endochitinase-like"/>
    <property type="match status" value="1"/>
</dbReference>
<evidence type="ECO:0000256" key="6">
    <source>
        <dbReference type="SAM" id="SignalP"/>
    </source>
</evidence>
<evidence type="ECO:0000256" key="4">
    <source>
        <dbReference type="PROSITE-ProRule" id="PRU00261"/>
    </source>
</evidence>
<evidence type="ECO:0008006" key="11">
    <source>
        <dbReference type="Google" id="ProtNLM"/>
    </source>
</evidence>
<gene>
    <name evidence="9" type="ORF">Sste5346_007948</name>
</gene>
<feature type="disulfide bond" evidence="4">
    <location>
        <begin position="150"/>
        <end position="165"/>
    </location>
</feature>
<reference evidence="9 10" key="1">
    <citation type="journal article" date="2024" name="IMA Fungus">
        <title>IMA Genome - F19 : A genome assembly and annotation guide to empower mycologists, including annotated draft genome sequences of Ceratocystis pirilliformis, Diaporthe australafricana, Fusarium ophioides, Paecilomyces lecythidis, and Sporothrix stenoceras.</title>
        <authorList>
            <person name="Aylward J."/>
            <person name="Wilson A.M."/>
            <person name="Visagie C.M."/>
            <person name="Spraker J."/>
            <person name="Barnes I."/>
            <person name="Buitendag C."/>
            <person name="Ceriani C."/>
            <person name="Del Mar Angel L."/>
            <person name="du Plessis D."/>
            <person name="Fuchs T."/>
            <person name="Gasser K."/>
            <person name="Kramer D."/>
            <person name="Li W."/>
            <person name="Munsamy K."/>
            <person name="Piso A."/>
            <person name="Price J.L."/>
            <person name="Sonnekus B."/>
            <person name="Thomas C."/>
            <person name="van der Nest A."/>
            <person name="van Dijk A."/>
            <person name="van Heerden A."/>
            <person name="van Vuuren N."/>
            <person name="Yilmaz N."/>
            <person name="Duong T.A."/>
            <person name="van der Merwe N.A."/>
            <person name="Wingfield M.J."/>
            <person name="Wingfield B.D."/>
        </authorList>
    </citation>
    <scope>NUCLEOTIDE SEQUENCE [LARGE SCALE GENOMIC DNA]</scope>
    <source>
        <strain evidence="9 10">CMW 5346</strain>
    </source>
</reference>
<evidence type="ECO:0000256" key="3">
    <source>
        <dbReference type="ARBA" id="ARBA00044955"/>
    </source>
</evidence>
<comment type="similarity">
    <text evidence="3">Belongs to the secreted LysM effector family.</text>
</comment>
<evidence type="ECO:0000259" key="8">
    <source>
        <dbReference type="PROSITE" id="PS51782"/>
    </source>
</evidence>
<organism evidence="9 10">
    <name type="scientific">Sporothrix stenoceras</name>
    <dbReference type="NCBI Taxonomy" id="5173"/>
    <lineage>
        <taxon>Eukaryota</taxon>
        <taxon>Fungi</taxon>
        <taxon>Dikarya</taxon>
        <taxon>Ascomycota</taxon>
        <taxon>Pezizomycotina</taxon>
        <taxon>Sordariomycetes</taxon>
        <taxon>Sordariomycetidae</taxon>
        <taxon>Ophiostomatales</taxon>
        <taxon>Ophiostomataceae</taxon>
        <taxon>Sporothrix</taxon>
    </lineage>
</organism>
<evidence type="ECO:0000313" key="9">
    <source>
        <dbReference type="EMBL" id="KAL1890951.1"/>
    </source>
</evidence>
<sequence length="323" mass="32267">MPSSYGLSLSAACLALFSSAVLADDIASSAAAACTRQITAKAGDSCVSVSQANAITVTQFLQFNPAVHSCSLGAGLTYCVSTDPAAGPPLPPAQSPSTTLAVPPTVIPTPTKPTAAPPASSSSSASAPHSSPPTGSSGLIPSPDGSDGICGGQYTCLGSVYGECCSANGYCGNTAEYCGEGCNPAYGQCGICPAAAPGPASTTVTAFFTTTSILVSTVTVPAVTVTHTVTQAAPAPPVTTTKPPGVTVPSPTFPGVTKNCQRWYFLRATDNCRRIALSYGTTQAQIVAWNPGFDCDDIEDMAGNYICVGVVATIGLGNPFGGF</sequence>
<feature type="chain" id="PRO_5045123544" description="Carbohydrate-binding module family 18 protein" evidence="6">
    <location>
        <begin position="24"/>
        <end position="323"/>
    </location>
</feature>
<feature type="domain" description="LysM" evidence="8">
    <location>
        <begin position="36"/>
        <end position="80"/>
    </location>
</feature>
<dbReference type="CDD" id="cd11618">
    <property type="entry name" value="ChtBD1_1"/>
    <property type="match status" value="1"/>
</dbReference>
<feature type="region of interest" description="Disordered" evidence="5">
    <location>
        <begin position="89"/>
        <end position="142"/>
    </location>
</feature>
<dbReference type="Gene3D" id="3.10.350.10">
    <property type="entry name" value="LysM domain"/>
    <property type="match status" value="2"/>
</dbReference>
<comment type="caution">
    <text evidence="4">Lacks conserved residue(s) required for the propagation of feature annotation.</text>
</comment>
<feature type="signal peptide" evidence="6">
    <location>
        <begin position="1"/>
        <end position="23"/>
    </location>
</feature>
<dbReference type="PROSITE" id="PS51782">
    <property type="entry name" value="LYSM"/>
    <property type="match status" value="2"/>
</dbReference>
<feature type="disulfide bond" evidence="4">
    <location>
        <begin position="164"/>
        <end position="178"/>
    </location>
</feature>
<evidence type="ECO:0000256" key="1">
    <source>
        <dbReference type="ARBA" id="ARBA00022669"/>
    </source>
</evidence>
<dbReference type="InterPro" id="IPR036861">
    <property type="entry name" value="Endochitinase-like_sf"/>
</dbReference>
<dbReference type="InterPro" id="IPR036779">
    <property type="entry name" value="LysM_dom_sf"/>
</dbReference>
<feature type="domain" description="LysM" evidence="8">
    <location>
        <begin position="262"/>
        <end position="308"/>
    </location>
</feature>
<accession>A0ABR3YST0</accession>
<keyword evidence="1 4" id="KW-0147">Chitin-binding</keyword>
<dbReference type="InterPro" id="IPR052210">
    <property type="entry name" value="LysM1-like"/>
</dbReference>
<dbReference type="PANTHER" id="PTHR34997">
    <property type="entry name" value="AM15"/>
    <property type="match status" value="1"/>
</dbReference>
<dbReference type="PANTHER" id="PTHR34997:SF1">
    <property type="entry name" value="PEPTIDOGLYCAN-BINDING LYSIN DOMAIN"/>
    <property type="match status" value="1"/>
</dbReference>
<dbReference type="CDD" id="cd00118">
    <property type="entry name" value="LysM"/>
    <property type="match status" value="1"/>
</dbReference>
<dbReference type="SUPFAM" id="SSF54106">
    <property type="entry name" value="LysM domain"/>
    <property type="match status" value="1"/>
</dbReference>
<evidence type="ECO:0000256" key="2">
    <source>
        <dbReference type="ARBA" id="ARBA00023026"/>
    </source>
</evidence>
<name>A0ABR3YST0_9PEZI</name>
<dbReference type="SMART" id="SM00257">
    <property type="entry name" value="LysM"/>
    <property type="match status" value="2"/>
</dbReference>
<keyword evidence="10" id="KW-1185">Reference proteome</keyword>
<comment type="caution">
    <text evidence="9">The sequence shown here is derived from an EMBL/GenBank/DDBJ whole genome shotgun (WGS) entry which is preliminary data.</text>
</comment>
<dbReference type="SUPFAM" id="SSF57016">
    <property type="entry name" value="Plant lectins/antimicrobial peptides"/>
    <property type="match status" value="1"/>
</dbReference>
<keyword evidence="2" id="KW-0843">Virulence</keyword>
<dbReference type="EMBL" id="JAWCUI010000057">
    <property type="protein sequence ID" value="KAL1890951.1"/>
    <property type="molecule type" value="Genomic_DNA"/>
</dbReference>
<dbReference type="InterPro" id="IPR018392">
    <property type="entry name" value="LysM"/>
</dbReference>
<keyword evidence="4" id="KW-1015">Disulfide bond</keyword>
<proteinExistence type="inferred from homology"/>
<keyword evidence="6" id="KW-0732">Signal</keyword>
<dbReference type="Pfam" id="PF01476">
    <property type="entry name" value="LysM"/>
    <property type="match status" value="2"/>
</dbReference>
<dbReference type="PROSITE" id="PS50941">
    <property type="entry name" value="CHIT_BIND_I_2"/>
    <property type="match status" value="1"/>
</dbReference>
<dbReference type="InterPro" id="IPR001002">
    <property type="entry name" value="Chitin-bd_1"/>
</dbReference>
<protein>
    <recommendedName>
        <fullName evidence="11">Carbohydrate-binding module family 18 protein</fullName>
    </recommendedName>
</protein>
<evidence type="ECO:0000256" key="5">
    <source>
        <dbReference type="SAM" id="MobiDB-lite"/>
    </source>
</evidence>
<evidence type="ECO:0000259" key="7">
    <source>
        <dbReference type="PROSITE" id="PS50941"/>
    </source>
</evidence>